<dbReference type="KEGG" id="qsa:O6P43_005909"/>
<dbReference type="Proteomes" id="UP001163823">
    <property type="component" value="Chromosome 3"/>
</dbReference>
<comment type="pathway">
    <text evidence="3">Protein modification; protein ubiquitination.</text>
</comment>
<evidence type="ECO:0000256" key="4">
    <source>
        <dbReference type="ARBA" id="ARBA00022441"/>
    </source>
</evidence>
<dbReference type="EMBL" id="JARAOO010000003">
    <property type="protein sequence ID" value="KAJ7976084.1"/>
    <property type="molecule type" value="Genomic_DNA"/>
</dbReference>
<dbReference type="Gene3D" id="3.30.710.10">
    <property type="entry name" value="Potassium Channel Kv1.1, Chain A"/>
    <property type="match status" value="1"/>
</dbReference>
<dbReference type="PROSITE" id="PS50097">
    <property type="entry name" value="BTB"/>
    <property type="match status" value="1"/>
</dbReference>
<dbReference type="SMART" id="SM00875">
    <property type="entry name" value="BACK"/>
    <property type="match status" value="1"/>
</dbReference>
<dbReference type="InterPro" id="IPR000210">
    <property type="entry name" value="BTB/POZ_dom"/>
</dbReference>
<keyword evidence="5" id="KW-0677">Repeat</keyword>
<evidence type="ECO:0000256" key="2">
    <source>
        <dbReference type="ARBA" id="ARBA00004184"/>
    </source>
</evidence>
<evidence type="ECO:0000313" key="7">
    <source>
        <dbReference type="EMBL" id="KAJ7976084.1"/>
    </source>
</evidence>
<dbReference type="SUPFAM" id="SSF52047">
    <property type="entry name" value="RNI-like"/>
    <property type="match status" value="1"/>
</dbReference>
<keyword evidence="4" id="KW-0880">Kelch repeat</keyword>
<dbReference type="InterPro" id="IPR011333">
    <property type="entry name" value="SKP1/BTB/POZ_sf"/>
</dbReference>
<feature type="domain" description="BTB" evidence="6">
    <location>
        <begin position="42"/>
        <end position="108"/>
    </location>
</feature>
<organism evidence="7 8">
    <name type="scientific">Quillaja saponaria</name>
    <name type="common">Soap bark tree</name>
    <dbReference type="NCBI Taxonomy" id="32244"/>
    <lineage>
        <taxon>Eukaryota</taxon>
        <taxon>Viridiplantae</taxon>
        <taxon>Streptophyta</taxon>
        <taxon>Embryophyta</taxon>
        <taxon>Tracheophyta</taxon>
        <taxon>Spermatophyta</taxon>
        <taxon>Magnoliopsida</taxon>
        <taxon>eudicotyledons</taxon>
        <taxon>Gunneridae</taxon>
        <taxon>Pentapetalae</taxon>
        <taxon>rosids</taxon>
        <taxon>fabids</taxon>
        <taxon>Fabales</taxon>
        <taxon>Quillajaceae</taxon>
        <taxon>Quillaja</taxon>
    </lineage>
</organism>
<name>A0AAD7Q764_QUISA</name>
<dbReference type="Pfam" id="PF00651">
    <property type="entry name" value="BTB"/>
    <property type="match status" value="1"/>
</dbReference>
<dbReference type="Gene3D" id="3.80.10.10">
    <property type="entry name" value="Ribonuclease Inhibitor"/>
    <property type="match status" value="1"/>
</dbReference>
<accession>A0AAD7Q764</accession>
<keyword evidence="8" id="KW-1185">Reference proteome</keyword>
<dbReference type="CDD" id="cd18186">
    <property type="entry name" value="BTB_POZ_ZBTB_KLHL-like"/>
    <property type="match status" value="1"/>
</dbReference>
<dbReference type="Gene3D" id="1.25.40.420">
    <property type="match status" value="1"/>
</dbReference>
<dbReference type="PANTHER" id="PTHR24412">
    <property type="entry name" value="KELCH PROTEIN"/>
    <property type="match status" value="1"/>
</dbReference>
<proteinExistence type="predicted"/>
<gene>
    <name evidence="7" type="ORF">O6P43_005909</name>
</gene>
<sequence>MASSSDDDYVILFCTNPNPIETETAGEKEILISTRDIHSWDFPTILSFQTVKVQAHRNRLIEQSSYFHGLFSGSFSESCLDSISVKWKVDAFLHILKHIYGCPLNVTSNKFLPLYEGSLFFGVETLLLKCNRWFSEVSSSHEFGSPQIQLDDLIEIWKFGLEHASEVIPETCTSYLARNFMWAMSSKFFEDVPYDMLLSCVKHPELTIDSEMHLADALVHWLETNIEILESERKAESNCSHILKQIRPSLLPLWFAAGKRNSCHFCEVAEENVDSIFRLTNIPLVSSLNVLGYQELNHLRIRLTEYSKRVNLSGSPQITSAIILLSVLHSSYMIEPMLRKSVNKFLINPEHPMRYKSAVPQGLLQTLSFEAVQEVDFSKCQRLHVEDAIECFCNSFPSLKILRAAYLLNINTTSFLKLVQKCPLVSEIDLTVDITPLIPALVSTESSSSAMTPPISEKPFSVKHRAGDVISLYEYGSPLSNIRKLTLEGRTDVCDLDLMYISKICVSLYHLNLKGCISVTDDGISDVIRRCLKLNSIVVCNTSFGKNSVLALSSAIPNIGDLTAVHSGKKHLNSLVSNFQVLHMGGCKGINESSLLELMSQTQHVNSLCLRDTESC</sequence>
<dbReference type="PANTHER" id="PTHR24412:SF489">
    <property type="entry name" value="RING FINGER DOMAIN AND KELCH REPEAT-CONTAINING PROTEIN DDB_G0271372"/>
    <property type="match status" value="1"/>
</dbReference>
<dbReference type="GO" id="GO:0012505">
    <property type="term" value="C:endomembrane system"/>
    <property type="evidence" value="ECO:0007669"/>
    <property type="project" value="UniProtKB-SubCell"/>
</dbReference>
<reference evidence="7" key="1">
    <citation type="journal article" date="2023" name="Science">
        <title>Elucidation of the pathway for biosynthesis of saponin adjuvants from the soapbark tree.</title>
        <authorList>
            <person name="Reed J."/>
            <person name="Orme A."/>
            <person name="El-Demerdash A."/>
            <person name="Owen C."/>
            <person name="Martin L.B.B."/>
            <person name="Misra R.C."/>
            <person name="Kikuchi S."/>
            <person name="Rejzek M."/>
            <person name="Martin A.C."/>
            <person name="Harkess A."/>
            <person name="Leebens-Mack J."/>
            <person name="Louveau T."/>
            <person name="Stephenson M.J."/>
            <person name="Osbourn A."/>
        </authorList>
    </citation>
    <scope>NUCLEOTIDE SEQUENCE</scope>
    <source>
        <strain evidence="7">S10</strain>
    </source>
</reference>
<protein>
    <submittedName>
        <fullName evidence="7">BTB/POZ domain-containing protein FBL11</fullName>
    </submittedName>
</protein>
<comment type="function">
    <text evidence="1">May act as a substrate-specific adapter of an E3 ubiquitin-protein ligase complex (CUL3-RBX1-BTB) which mediates the ubiquitination and subsequent proteasomal degradation of target proteins.</text>
</comment>
<dbReference type="SUPFAM" id="SSF54695">
    <property type="entry name" value="POZ domain"/>
    <property type="match status" value="1"/>
</dbReference>
<dbReference type="Pfam" id="PF07707">
    <property type="entry name" value="BACK"/>
    <property type="match status" value="1"/>
</dbReference>
<evidence type="ECO:0000259" key="6">
    <source>
        <dbReference type="PROSITE" id="PS50097"/>
    </source>
</evidence>
<evidence type="ECO:0000256" key="3">
    <source>
        <dbReference type="ARBA" id="ARBA00004906"/>
    </source>
</evidence>
<comment type="caution">
    <text evidence="7">The sequence shown here is derived from an EMBL/GenBank/DDBJ whole genome shotgun (WGS) entry which is preliminary data.</text>
</comment>
<dbReference type="InterPro" id="IPR011705">
    <property type="entry name" value="BACK"/>
</dbReference>
<dbReference type="InterPro" id="IPR032675">
    <property type="entry name" value="LRR_dom_sf"/>
</dbReference>
<evidence type="ECO:0000256" key="5">
    <source>
        <dbReference type="ARBA" id="ARBA00022737"/>
    </source>
</evidence>
<evidence type="ECO:0000256" key="1">
    <source>
        <dbReference type="ARBA" id="ARBA00002668"/>
    </source>
</evidence>
<evidence type="ECO:0000313" key="8">
    <source>
        <dbReference type="Proteomes" id="UP001163823"/>
    </source>
</evidence>
<dbReference type="AlphaFoldDB" id="A0AAD7Q764"/>
<comment type="subcellular location">
    <subcellularLocation>
        <location evidence="2">Endomembrane system</location>
        <topology evidence="2">Peripheral membrane protein</topology>
    </subcellularLocation>
</comment>